<sequence length="186" mass="19937">MSNGAELVNLPPISARNDTAPSTTADAVGEGAEPAVEPVVEPIVEIVVEPPVIEPVAEPAVEPVNEPVIDRPSKPFKLTRHRMYIILLTLGFGLSKAVFAYMGHSVIPTTLEFILGGVVAAGYLISNHLPVCLVSYPFIGDLTSGCIPSVYTKKFARNDSNAIFTTLLLGATQSLRHYYPLPVSRI</sequence>
<dbReference type="Proteomes" id="UP000054097">
    <property type="component" value="Unassembled WGS sequence"/>
</dbReference>
<keyword evidence="2" id="KW-0472">Membrane</keyword>
<protein>
    <submittedName>
        <fullName evidence="3">Uncharacterized protein</fullName>
    </submittedName>
</protein>
<dbReference type="STRING" id="933852.A0A0C3AT93"/>
<evidence type="ECO:0000256" key="1">
    <source>
        <dbReference type="SAM" id="MobiDB-lite"/>
    </source>
</evidence>
<dbReference type="AlphaFoldDB" id="A0A0C3AT93"/>
<proteinExistence type="predicted"/>
<evidence type="ECO:0000313" key="4">
    <source>
        <dbReference type="Proteomes" id="UP000054097"/>
    </source>
</evidence>
<name>A0A0C3AT93_SERVB</name>
<dbReference type="EMBL" id="KN824296">
    <property type="protein sequence ID" value="KIM27790.1"/>
    <property type="molecule type" value="Genomic_DNA"/>
</dbReference>
<reference evidence="3 4" key="1">
    <citation type="submission" date="2014-04" db="EMBL/GenBank/DDBJ databases">
        <authorList>
            <consortium name="DOE Joint Genome Institute"/>
            <person name="Kuo A."/>
            <person name="Zuccaro A."/>
            <person name="Kohler A."/>
            <person name="Nagy L.G."/>
            <person name="Floudas D."/>
            <person name="Copeland A."/>
            <person name="Barry K.W."/>
            <person name="Cichocki N."/>
            <person name="Veneault-Fourrey C."/>
            <person name="LaButti K."/>
            <person name="Lindquist E.A."/>
            <person name="Lipzen A."/>
            <person name="Lundell T."/>
            <person name="Morin E."/>
            <person name="Murat C."/>
            <person name="Sun H."/>
            <person name="Tunlid A."/>
            <person name="Henrissat B."/>
            <person name="Grigoriev I.V."/>
            <person name="Hibbett D.S."/>
            <person name="Martin F."/>
            <person name="Nordberg H.P."/>
            <person name="Cantor M.N."/>
            <person name="Hua S.X."/>
        </authorList>
    </citation>
    <scope>NUCLEOTIDE SEQUENCE [LARGE SCALE GENOMIC DNA]</scope>
    <source>
        <strain evidence="3 4">MAFF 305830</strain>
    </source>
</reference>
<dbReference type="OrthoDB" id="3268450at2759"/>
<feature type="transmembrane region" description="Helical" evidence="2">
    <location>
        <begin position="114"/>
        <end position="139"/>
    </location>
</feature>
<feature type="compositionally biased region" description="Polar residues" evidence="1">
    <location>
        <begin position="16"/>
        <end position="25"/>
    </location>
</feature>
<keyword evidence="2" id="KW-0812">Transmembrane</keyword>
<reference evidence="4" key="2">
    <citation type="submission" date="2015-01" db="EMBL/GenBank/DDBJ databases">
        <title>Evolutionary Origins and Diversification of the Mycorrhizal Mutualists.</title>
        <authorList>
            <consortium name="DOE Joint Genome Institute"/>
            <consortium name="Mycorrhizal Genomics Consortium"/>
            <person name="Kohler A."/>
            <person name="Kuo A."/>
            <person name="Nagy L.G."/>
            <person name="Floudas D."/>
            <person name="Copeland A."/>
            <person name="Barry K.W."/>
            <person name="Cichocki N."/>
            <person name="Veneault-Fourrey C."/>
            <person name="LaButti K."/>
            <person name="Lindquist E.A."/>
            <person name="Lipzen A."/>
            <person name="Lundell T."/>
            <person name="Morin E."/>
            <person name="Murat C."/>
            <person name="Riley R."/>
            <person name="Ohm R."/>
            <person name="Sun H."/>
            <person name="Tunlid A."/>
            <person name="Henrissat B."/>
            <person name="Grigoriev I.V."/>
            <person name="Hibbett D.S."/>
            <person name="Martin F."/>
        </authorList>
    </citation>
    <scope>NUCLEOTIDE SEQUENCE [LARGE SCALE GENOMIC DNA]</scope>
    <source>
        <strain evidence="4">MAFF 305830</strain>
    </source>
</reference>
<dbReference type="HOGENOM" id="CLU_1455233_0_0_1"/>
<organism evidence="3 4">
    <name type="scientific">Serendipita vermifera MAFF 305830</name>
    <dbReference type="NCBI Taxonomy" id="933852"/>
    <lineage>
        <taxon>Eukaryota</taxon>
        <taxon>Fungi</taxon>
        <taxon>Dikarya</taxon>
        <taxon>Basidiomycota</taxon>
        <taxon>Agaricomycotina</taxon>
        <taxon>Agaricomycetes</taxon>
        <taxon>Sebacinales</taxon>
        <taxon>Serendipitaceae</taxon>
        <taxon>Serendipita</taxon>
    </lineage>
</organism>
<feature type="transmembrane region" description="Helical" evidence="2">
    <location>
        <begin position="83"/>
        <end position="102"/>
    </location>
</feature>
<feature type="region of interest" description="Disordered" evidence="1">
    <location>
        <begin position="1"/>
        <end position="27"/>
    </location>
</feature>
<keyword evidence="2" id="KW-1133">Transmembrane helix</keyword>
<accession>A0A0C3AT93</accession>
<keyword evidence="4" id="KW-1185">Reference proteome</keyword>
<evidence type="ECO:0000256" key="2">
    <source>
        <dbReference type="SAM" id="Phobius"/>
    </source>
</evidence>
<evidence type="ECO:0000313" key="3">
    <source>
        <dbReference type="EMBL" id="KIM27790.1"/>
    </source>
</evidence>
<gene>
    <name evidence="3" type="ORF">M408DRAFT_24159</name>
</gene>